<keyword evidence="1" id="KW-0732">Signal</keyword>
<accession>A0ABW3AY37</accession>
<name>A0ABW3AY37_9SPHI</name>
<gene>
    <name evidence="2" type="ORF">ACFQZX_17675</name>
</gene>
<protein>
    <submittedName>
        <fullName evidence="2">TerB family tellurite resistance protein</fullName>
    </submittedName>
</protein>
<evidence type="ECO:0000313" key="3">
    <source>
        <dbReference type="Proteomes" id="UP001597010"/>
    </source>
</evidence>
<evidence type="ECO:0000256" key="1">
    <source>
        <dbReference type="SAM" id="SignalP"/>
    </source>
</evidence>
<evidence type="ECO:0000313" key="2">
    <source>
        <dbReference type="EMBL" id="MFD0795456.1"/>
    </source>
</evidence>
<feature type="signal peptide" evidence="1">
    <location>
        <begin position="1"/>
        <end position="23"/>
    </location>
</feature>
<dbReference type="Proteomes" id="UP001597010">
    <property type="component" value="Unassembled WGS sequence"/>
</dbReference>
<dbReference type="RefSeq" id="WP_377117873.1">
    <property type="nucleotide sequence ID" value="NZ_JBHTHZ010000014.1"/>
</dbReference>
<comment type="caution">
    <text evidence="2">The sequence shown here is derived from an EMBL/GenBank/DDBJ whole genome shotgun (WGS) entry which is preliminary data.</text>
</comment>
<keyword evidence="3" id="KW-1185">Reference proteome</keyword>
<feature type="chain" id="PRO_5046518591" evidence="1">
    <location>
        <begin position="24"/>
        <end position="213"/>
    </location>
</feature>
<reference evidence="3" key="1">
    <citation type="journal article" date="2019" name="Int. J. Syst. Evol. Microbiol.">
        <title>The Global Catalogue of Microorganisms (GCM) 10K type strain sequencing project: providing services to taxonomists for standard genome sequencing and annotation.</title>
        <authorList>
            <consortium name="The Broad Institute Genomics Platform"/>
            <consortium name="The Broad Institute Genome Sequencing Center for Infectious Disease"/>
            <person name="Wu L."/>
            <person name="Ma J."/>
        </authorList>
    </citation>
    <scope>NUCLEOTIDE SEQUENCE [LARGE SCALE GENOMIC DNA]</scope>
    <source>
        <strain evidence="3">CCUG 61484</strain>
    </source>
</reference>
<dbReference type="EMBL" id="JBHTHZ010000014">
    <property type="protein sequence ID" value="MFD0795456.1"/>
    <property type="molecule type" value="Genomic_DNA"/>
</dbReference>
<sequence length="213" mass="23947">MKKAILYTIALLAWTSVPSSGRAQSVADCIKQLTLDYEKLASLKGNLNQMYHGFDVLSQGYGMVKDISKGNFSLHETFLNGLLAVSPAVRKYPRAADIITNQASLLKEYKAASRKFLQDPHFSPQVSAYIVEVYDQLSQASLKNLDDLALVMTDSKLRMSDAERLAAIDQLYFESLSQLSFLRRFNDQASKFTLQKSFNTNERNALKNLYGIK</sequence>
<proteinExistence type="predicted"/>
<organism evidence="2 3">
    <name type="scientific">Mucilaginibacter litoreus</name>
    <dbReference type="NCBI Taxonomy" id="1048221"/>
    <lineage>
        <taxon>Bacteria</taxon>
        <taxon>Pseudomonadati</taxon>
        <taxon>Bacteroidota</taxon>
        <taxon>Sphingobacteriia</taxon>
        <taxon>Sphingobacteriales</taxon>
        <taxon>Sphingobacteriaceae</taxon>
        <taxon>Mucilaginibacter</taxon>
    </lineage>
</organism>